<organism evidence="9 10">
    <name type="scientific">Cryptosporidium canis</name>
    <dbReference type="NCBI Taxonomy" id="195482"/>
    <lineage>
        <taxon>Eukaryota</taxon>
        <taxon>Sar</taxon>
        <taxon>Alveolata</taxon>
        <taxon>Apicomplexa</taxon>
        <taxon>Conoidasida</taxon>
        <taxon>Coccidia</taxon>
        <taxon>Eucoccidiorida</taxon>
        <taxon>Eimeriorina</taxon>
        <taxon>Cryptosporidiidae</taxon>
        <taxon>Cryptosporidium</taxon>
    </lineage>
</organism>
<keyword evidence="7" id="KW-0813">Transport</keyword>
<name>A0ABQ8P3L7_9CRYT</name>
<dbReference type="PANTHER" id="PTHR12688">
    <property type="entry name" value="DYNEIN LIGHT INTERMEDIATE CHAIN"/>
    <property type="match status" value="1"/>
</dbReference>
<comment type="caution">
    <text evidence="9">The sequence shown here is derived from an EMBL/GenBank/DDBJ whole genome shotgun (WGS) entry which is preliminary data.</text>
</comment>
<gene>
    <name evidence="9" type="ORF">OJ252_3132</name>
</gene>
<evidence type="ECO:0000256" key="5">
    <source>
        <dbReference type="ARBA" id="ARBA00023175"/>
    </source>
</evidence>
<keyword evidence="3 7" id="KW-0493">Microtubule</keyword>
<comment type="function">
    <text evidence="7">Acts as one of several non-catalytic accessory components of the cytoplasmic dynein 1 complex that are thought to be involved in linking dynein to cargos and to adapter proteins that regulate dynein function. Cytoplasmic dynein 1 acts as a motor for the intracellular retrograde motility of vesicles and organelles along microtubules. May play a role in binding dynein to membranous organelles or chromosomes.</text>
</comment>
<evidence type="ECO:0000256" key="6">
    <source>
        <dbReference type="ARBA" id="ARBA00023212"/>
    </source>
</evidence>
<dbReference type="InterPro" id="IPR008467">
    <property type="entry name" value="Dynein1_light_intermed_chain"/>
</dbReference>
<evidence type="ECO:0000256" key="1">
    <source>
        <dbReference type="ARBA" id="ARBA00004245"/>
    </source>
</evidence>
<dbReference type="Proteomes" id="UP001071777">
    <property type="component" value="Unassembled WGS sequence"/>
</dbReference>
<feature type="region of interest" description="Disordered" evidence="8">
    <location>
        <begin position="127"/>
        <end position="147"/>
    </location>
</feature>
<evidence type="ECO:0000313" key="9">
    <source>
        <dbReference type="EMBL" id="KAJ1606561.1"/>
    </source>
</evidence>
<evidence type="ECO:0000256" key="4">
    <source>
        <dbReference type="ARBA" id="ARBA00023017"/>
    </source>
</evidence>
<evidence type="ECO:0000256" key="8">
    <source>
        <dbReference type="SAM" id="MobiDB-lite"/>
    </source>
</evidence>
<sequence length="286" mass="30720">MLPMPRGSRGDSFSMPHSASSAFSKFGSKYIGGGAGKQDGQGLWQDILRSFMNGLEGRSSENLQGTLFVLGRAGGGKSELIAELRKIAEKSKDRDVGTELDASSTPRNPYIGLDFCSIKIGQALLQTEPDDSIDDSNQTELDKETETAPKRMTLDVWSVDHCGMSEELVRRLVEVFNVQSGVGASENISPNASPAEMGSTVSGGGLLEEESVSSVQSPSVMFLIVLDSSLPWTLSDDLATWVQQIQECWSRALEASSSSPDIQRVMIQDLSHYFESRADGGGEGGV</sequence>
<evidence type="ECO:0000256" key="7">
    <source>
        <dbReference type="RuleBase" id="RU366047"/>
    </source>
</evidence>
<accession>A0ABQ8P3L7</accession>
<keyword evidence="7" id="KW-0547">Nucleotide-binding</keyword>
<reference evidence="9" key="1">
    <citation type="submission" date="2022-10" db="EMBL/GenBank/DDBJ databases">
        <title>Adaptive evolution leads to modifications in subtelomeric GC content in a zoonotic Cryptosporidium species.</title>
        <authorList>
            <person name="Li J."/>
            <person name="Feng Y."/>
            <person name="Xiao L."/>
        </authorList>
    </citation>
    <scope>NUCLEOTIDE SEQUENCE</scope>
    <source>
        <strain evidence="9">25894</strain>
    </source>
</reference>
<evidence type="ECO:0000313" key="10">
    <source>
        <dbReference type="Proteomes" id="UP001071777"/>
    </source>
</evidence>
<evidence type="ECO:0000256" key="3">
    <source>
        <dbReference type="ARBA" id="ARBA00022701"/>
    </source>
</evidence>
<keyword evidence="5 7" id="KW-0505">Motor protein</keyword>
<protein>
    <recommendedName>
        <fullName evidence="7">Dynein light intermediate chain</fullName>
    </recommendedName>
</protein>
<proteinExistence type="inferred from homology"/>
<evidence type="ECO:0000256" key="2">
    <source>
        <dbReference type="ARBA" id="ARBA00022490"/>
    </source>
</evidence>
<dbReference type="EMBL" id="JAPCXB010000138">
    <property type="protein sequence ID" value="KAJ1606561.1"/>
    <property type="molecule type" value="Genomic_DNA"/>
</dbReference>
<keyword evidence="4 7" id="KW-0243">Dynein</keyword>
<dbReference type="PANTHER" id="PTHR12688:SF0">
    <property type="entry name" value="DYNEIN LIGHT INTERMEDIATE CHAIN"/>
    <property type="match status" value="1"/>
</dbReference>
<comment type="similarity">
    <text evidence="7">Belongs to the dynein light intermediate chain family.</text>
</comment>
<keyword evidence="7" id="KW-0067">ATP-binding</keyword>
<keyword evidence="2 7" id="KW-0963">Cytoplasm</keyword>
<keyword evidence="6 7" id="KW-0206">Cytoskeleton</keyword>
<keyword evidence="10" id="KW-1185">Reference proteome</keyword>
<comment type="subcellular location">
    <subcellularLocation>
        <location evidence="1 7">Cytoplasm</location>
        <location evidence="1 7">Cytoskeleton</location>
    </subcellularLocation>
</comment>
<comment type="subunit">
    <text evidence="7">Homodimer. The cytoplasmic dynein 1 complex consists of two catalytic heavy chains (HCs) and a number of non-catalytic subunits presented by intermediate chains (ICs).</text>
</comment>